<dbReference type="Proteomes" id="UP000308549">
    <property type="component" value="Unassembled WGS sequence"/>
</dbReference>
<protein>
    <recommendedName>
        <fullName evidence="7">TauD/TfdA-like domain-containing protein</fullName>
    </recommendedName>
</protein>
<dbReference type="Pfam" id="PF02668">
    <property type="entry name" value="TauD"/>
    <property type="match status" value="1"/>
</dbReference>
<keyword evidence="6" id="KW-0408">Iron</keyword>
<comment type="similarity">
    <text evidence="2">Belongs to the TfdA dioxygenase family.</text>
</comment>
<evidence type="ECO:0000313" key="8">
    <source>
        <dbReference type="EMBL" id="TKA32867.1"/>
    </source>
</evidence>
<evidence type="ECO:0000256" key="3">
    <source>
        <dbReference type="ARBA" id="ARBA00022723"/>
    </source>
</evidence>
<organism evidence="8 9">
    <name type="scientific">Salinomyces thailandicus</name>
    <dbReference type="NCBI Taxonomy" id="706561"/>
    <lineage>
        <taxon>Eukaryota</taxon>
        <taxon>Fungi</taxon>
        <taxon>Dikarya</taxon>
        <taxon>Ascomycota</taxon>
        <taxon>Pezizomycotina</taxon>
        <taxon>Dothideomycetes</taxon>
        <taxon>Dothideomycetidae</taxon>
        <taxon>Mycosphaerellales</taxon>
        <taxon>Teratosphaeriaceae</taxon>
        <taxon>Salinomyces</taxon>
    </lineage>
</organism>
<keyword evidence="4" id="KW-0223">Dioxygenase</keyword>
<comment type="caution">
    <text evidence="8">The sequence shown here is derived from an EMBL/GenBank/DDBJ whole genome shotgun (WGS) entry which is preliminary data.</text>
</comment>
<dbReference type="FunFam" id="3.60.130.10:FF:000003">
    <property type="entry name" value="Alpha-ketoglutarate-dependent taurine dioxygenase"/>
    <property type="match status" value="1"/>
</dbReference>
<dbReference type="PANTHER" id="PTHR30468:SF1">
    <property type="entry name" value="ALPHA-KETOGLUTARATE-DEPENDENT SULFONATE DIOXYGENASE"/>
    <property type="match status" value="1"/>
</dbReference>
<keyword evidence="9" id="KW-1185">Reference proteome</keyword>
<evidence type="ECO:0000256" key="5">
    <source>
        <dbReference type="ARBA" id="ARBA00023002"/>
    </source>
</evidence>
<proteinExistence type="inferred from homology"/>
<gene>
    <name evidence="8" type="ORF">B0A50_01093</name>
</gene>
<name>A0A4U0UCF4_9PEZI</name>
<dbReference type="GO" id="GO:0016706">
    <property type="term" value="F:2-oxoglutarate-dependent dioxygenase activity"/>
    <property type="evidence" value="ECO:0007669"/>
    <property type="project" value="TreeGrafter"/>
</dbReference>
<dbReference type="AlphaFoldDB" id="A0A4U0UCF4"/>
<evidence type="ECO:0000256" key="2">
    <source>
        <dbReference type="ARBA" id="ARBA00005896"/>
    </source>
</evidence>
<evidence type="ECO:0000256" key="6">
    <source>
        <dbReference type="ARBA" id="ARBA00023004"/>
    </source>
</evidence>
<dbReference type="GO" id="GO:0046872">
    <property type="term" value="F:metal ion binding"/>
    <property type="evidence" value="ECO:0007669"/>
    <property type="project" value="UniProtKB-KW"/>
</dbReference>
<reference evidence="8 9" key="1">
    <citation type="submission" date="2017-03" db="EMBL/GenBank/DDBJ databases">
        <title>Genomes of endolithic fungi from Antarctica.</title>
        <authorList>
            <person name="Coleine C."/>
            <person name="Masonjones S."/>
            <person name="Stajich J.E."/>
        </authorList>
    </citation>
    <scope>NUCLEOTIDE SEQUENCE [LARGE SCALE GENOMIC DNA]</scope>
    <source>
        <strain evidence="8 9">CCFEE 6315</strain>
    </source>
</reference>
<dbReference type="GO" id="GO:0005737">
    <property type="term" value="C:cytoplasm"/>
    <property type="evidence" value="ECO:0007669"/>
    <property type="project" value="TreeGrafter"/>
</dbReference>
<feature type="domain" description="TauD/TfdA-like" evidence="7">
    <location>
        <begin position="103"/>
        <end position="372"/>
    </location>
</feature>
<dbReference type="Gene3D" id="3.60.130.10">
    <property type="entry name" value="Clavaminate synthase-like"/>
    <property type="match status" value="1"/>
</dbReference>
<evidence type="ECO:0000259" key="7">
    <source>
        <dbReference type="Pfam" id="PF02668"/>
    </source>
</evidence>
<dbReference type="PANTHER" id="PTHR30468">
    <property type="entry name" value="ALPHA-KETOGLUTARATE-DEPENDENT SULFONATE DIOXYGENASE"/>
    <property type="match status" value="1"/>
</dbReference>
<dbReference type="OrthoDB" id="10257314at2759"/>
<sequence length="386" mass="43070">MAPSLVETIPVRPVESIEPPTEQIAAKDKSQGTYKEAFAQSAHTTNYEAELKGSAKHPPAAYPHYLPYWDNVTYPPLEPFEAYEHGKDADPAFVNLLSGAADVADLTANIGAEVKGVQISKLSKAGKDELALFVAQKKVVAFRDQDLADLPIQEALDFAEYYGPSHIHQASGAPKGFPKVHLVHRSADDTTARDYFQDRTNSITWHTDVSFEMQPPGTTFLYLLDGPTAGGDTLFGNMAEAYNRLSPAFQQRLHGLKALHSGHEQAANAQARHSIVRREPVSNVHPIVRTHPATGEKALYVNPQFTRRILGFKKEESDNLLKFLYDHIALCADLQARVKWEKRTVICWDNRVTAHTAILDWQDGQRRHSARLTPQAERPFETAFQE</sequence>
<dbReference type="InterPro" id="IPR042098">
    <property type="entry name" value="TauD-like_sf"/>
</dbReference>
<dbReference type="InterPro" id="IPR051323">
    <property type="entry name" value="AtsK-like"/>
</dbReference>
<keyword evidence="5" id="KW-0560">Oxidoreductase</keyword>
<evidence type="ECO:0000313" key="9">
    <source>
        <dbReference type="Proteomes" id="UP000308549"/>
    </source>
</evidence>
<accession>A0A4U0UCF4</accession>
<comment type="cofactor">
    <cofactor evidence="1">
        <name>Fe(2+)</name>
        <dbReference type="ChEBI" id="CHEBI:29033"/>
    </cofactor>
</comment>
<dbReference type="EMBL" id="NAJL01000004">
    <property type="protein sequence ID" value="TKA32867.1"/>
    <property type="molecule type" value="Genomic_DNA"/>
</dbReference>
<evidence type="ECO:0000256" key="4">
    <source>
        <dbReference type="ARBA" id="ARBA00022964"/>
    </source>
</evidence>
<evidence type="ECO:0000256" key="1">
    <source>
        <dbReference type="ARBA" id="ARBA00001954"/>
    </source>
</evidence>
<dbReference type="SUPFAM" id="SSF51197">
    <property type="entry name" value="Clavaminate synthase-like"/>
    <property type="match status" value="1"/>
</dbReference>
<dbReference type="InterPro" id="IPR003819">
    <property type="entry name" value="TauD/TfdA-like"/>
</dbReference>
<keyword evidence="3" id="KW-0479">Metal-binding</keyword>